<gene>
    <name evidence="9" type="primary">HaOG205712</name>
    <name evidence="9" type="ORF">B5X24_HaOG205712</name>
</gene>
<dbReference type="EMBL" id="KZ149984">
    <property type="protein sequence ID" value="PZC75738.1"/>
    <property type="molecule type" value="Genomic_DNA"/>
</dbReference>
<dbReference type="OrthoDB" id="10250935at2759"/>
<keyword evidence="3" id="KW-0479">Metal-binding</keyword>
<evidence type="ECO:0000256" key="2">
    <source>
        <dbReference type="ARBA" id="ARBA00022722"/>
    </source>
</evidence>
<dbReference type="InterPro" id="IPR040393">
    <property type="entry name" value="TREX1/2"/>
</dbReference>
<dbReference type="PANTHER" id="PTHR13058">
    <property type="entry name" value="THREE PRIME REPAIR EXONUCLEASE 1, 2"/>
    <property type="match status" value="1"/>
</dbReference>
<dbReference type="PANTHER" id="PTHR13058:SF19">
    <property type="entry name" value="LD40940P"/>
    <property type="match status" value="1"/>
</dbReference>
<dbReference type="Proteomes" id="UP000249218">
    <property type="component" value="Unassembled WGS sequence"/>
</dbReference>
<proteinExistence type="inferred from homology"/>
<dbReference type="GO" id="GO:0005737">
    <property type="term" value="C:cytoplasm"/>
    <property type="evidence" value="ECO:0007669"/>
    <property type="project" value="TreeGrafter"/>
</dbReference>
<keyword evidence="2" id="KW-0540">Nuclease</keyword>
<evidence type="ECO:0000256" key="6">
    <source>
        <dbReference type="ARBA" id="ARBA00022842"/>
    </source>
</evidence>
<dbReference type="GO" id="GO:0008296">
    <property type="term" value="F:3'-5'-DNA exonuclease activity"/>
    <property type="evidence" value="ECO:0007669"/>
    <property type="project" value="TreeGrafter"/>
</dbReference>
<comment type="similarity">
    <text evidence="7">Belongs to the exonuclease superfamily. TREX family.</text>
</comment>
<evidence type="ECO:0000256" key="4">
    <source>
        <dbReference type="ARBA" id="ARBA00022801"/>
    </source>
</evidence>
<evidence type="ECO:0000256" key="7">
    <source>
        <dbReference type="ARBA" id="ARBA00025769"/>
    </source>
</evidence>
<reference evidence="9 10" key="1">
    <citation type="journal article" date="2017" name="BMC Biol.">
        <title>Genomic innovations, transcriptional plasticity and gene loss underlying the evolution and divergence of two highly polyphagous and invasive Helicoverpa pest species.</title>
        <authorList>
            <person name="Pearce S.L."/>
            <person name="Clarke D.F."/>
            <person name="East P.D."/>
            <person name="Elfekih S."/>
            <person name="Gordon K.H."/>
            <person name="Jermiin L.S."/>
            <person name="McGaughran A."/>
            <person name="Oakeshott J.G."/>
            <person name="Papanikolaou A."/>
            <person name="Perera O.P."/>
            <person name="Rane R.V."/>
            <person name="Richards S."/>
            <person name="Tay W.T."/>
            <person name="Walsh T.K."/>
            <person name="Anderson A."/>
            <person name="Anderson C.J."/>
            <person name="Asgari S."/>
            <person name="Board P.G."/>
            <person name="Bretschneider A."/>
            <person name="Campbell P.M."/>
            <person name="Chertemps T."/>
            <person name="Christeller J.T."/>
            <person name="Coppin C.W."/>
            <person name="Downes S.J."/>
            <person name="Duan G."/>
            <person name="Farnsworth C.A."/>
            <person name="Good R.T."/>
            <person name="Han L.B."/>
            <person name="Han Y.C."/>
            <person name="Hatje K."/>
            <person name="Horne I."/>
            <person name="Huang Y.P."/>
            <person name="Hughes D.S."/>
            <person name="Jacquin-Joly E."/>
            <person name="James W."/>
            <person name="Jhangiani S."/>
            <person name="Kollmar M."/>
            <person name="Kuwar S.S."/>
            <person name="Li S."/>
            <person name="Liu N.Y."/>
            <person name="Maibeche M.T."/>
            <person name="Miller J.R."/>
            <person name="Montagne N."/>
            <person name="Perry T."/>
            <person name="Qu J."/>
            <person name="Song S.V."/>
            <person name="Sutton G.G."/>
            <person name="Vogel H."/>
            <person name="Walenz B.P."/>
            <person name="Xu W."/>
            <person name="Zhang H.J."/>
            <person name="Zou Z."/>
            <person name="Batterham P."/>
            <person name="Edwards O.R."/>
            <person name="Feyereisen R."/>
            <person name="Gibbs R.A."/>
            <person name="Heckel D.G."/>
            <person name="McGrath A."/>
            <person name="Robin C."/>
            <person name="Scherer S.E."/>
            <person name="Worley K.C."/>
            <person name="Wu Y.D."/>
        </authorList>
    </citation>
    <scope>NUCLEOTIDE SEQUENCE [LARGE SCALE GENOMIC DNA]</scope>
    <source>
        <strain evidence="9">Harm_GR_Male_#8</strain>
        <tissue evidence="9">Whole organism</tissue>
    </source>
</reference>
<dbReference type="Gene3D" id="3.30.420.10">
    <property type="entry name" value="Ribonuclease H-like superfamily/Ribonuclease H"/>
    <property type="match status" value="1"/>
</dbReference>
<dbReference type="GO" id="GO:0046872">
    <property type="term" value="F:metal ion binding"/>
    <property type="evidence" value="ECO:0007669"/>
    <property type="project" value="UniProtKB-KW"/>
</dbReference>
<protein>
    <recommendedName>
        <fullName evidence="8">Exonuclease domain-containing protein</fullName>
    </recommendedName>
</protein>
<feature type="domain" description="Exonuclease" evidence="8">
    <location>
        <begin position="6"/>
        <end position="241"/>
    </location>
</feature>
<dbReference type="AlphaFoldDB" id="A0A2W1BLF8"/>
<dbReference type="SMART" id="SM00479">
    <property type="entry name" value="EXOIII"/>
    <property type="match status" value="1"/>
</dbReference>
<evidence type="ECO:0000259" key="8">
    <source>
        <dbReference type="SMART" id="SM00479"/>
    </source>
</evidence>
<dbReference type="InterPro" id="IPR013520">
    <property type="entry name" value="Ribonucl_H"/>
</dbReference>
<name>A0A2W1BLF8_HELAM</name>
<dbReference type="GO" id="GO:0006308">
    <property type="term" value="P:DNA catabolic process"/>
    <property type="evidence" value="ECO:0007669"/>
    <property type="project" value="TreeGrafter"/>
</dbReference>
<keyword evidence="5" id="KW-0269">Exonuclease</keyword>
<evidence type="ECO:0000256" key="5">
    <source>
        <dbReference type="ARBA" id="ARBA00022839"/>
    </source>
</evidence>
<evidence type="ECO:0000313" key="10">
    <source>
        <dbReference type="Proteomes" id="UP000249218"/>
    </source>
</evidence>
<keyword evidence="6" id="KW-0460">Magnesium</keyword>
<accession>A0A2W1BLF8</accession>
<evidence type="ECO:0000256" key="3">
    <source>
        <dbReference type="ARBA" id="ARBA00022723"/>
    </source>
</evidence>
<dbReference type="InterPro" id="IPR036397">
    <property type="entry name" value="RNaseH_sf"/>
</dbReference>
<comment type="cofactor">
    <cofactor evidence="1">
        <name>Mg(2+)</name>
        <dbReference type="ChEBI" id="CHEBI:18420"/>
    </cofactor>
</comment>
<dbReference type="InterPro" id="IPR012337">
    <property type="entry name" value="RNaseH-like_sf"/>
</dbReference>
<evidence type="ECO:0000313" key="9">
    <source>
        <dbReference type="EMBL" id="PZC75738.1"/>
    </source>
</evidence>
<dbReference type="SUPFAM" id="SSF53098">
    <property type="entry name" value="Ribonuclease H-like"/>
    <property type="match status" value="1"/>
</dbReference>
<dbReference type="GO" id="GO:0003676">
    <property type="term" value="F:nucleic acid binding"/>
    <property type="evidence" value="ECO:0007669"/>
    <property type="project" value="InterPro"/>
</dbReference>
<evidence type="ECO:0000256" key="1">
    <source>
        <dbReference type="ARBA" id="ARBA00001946"/>
    </source>
</evidence>
<keyword evidence="4" id="KW-0378">Hydrolase</keyword>
<organism evidence="9 10">
    <name type="scientific">Helicoverpa armigera</name>
    <name type="common">Cotton bollworm</name>
    <name type="synonym">Heliothis armigera</name>
    <dbReference type="NCBI Taxonomy" id="29058"/>
    <lineage>
        <taxon>Eukaryota</taxon>
        <taxon>Metazoa</taxon>
        <taxon>Ecdysozoa</taxon>
        <taxon>Arthropoda</taxon>
        <taxon>Hexapoda</taxon>
        <taxon>Insecta</taxon>
        <taxon>Pterygota</taxon>
        <taxon>Neoptera</taxon>
        <taxon>Endopterygota</taxon>
        <taxon>Lepidoptera</taxon>
        <taxon>Glossata</taxon>
        <taxon>Ditrysia</taxon>
        <taxon>Noctuoidea</taxon>
        <taxon>Noctuidae</taxon>
        <taxon>Heliothinae</taxon>
        <taxon>Helicoverpa</taxon>
    </lineage>
</organism>
<keyword evidence="10" id="KW-1185">Reference proteome</keyword>
<sequence length="258" mass="30386">MDKVKTYLFLDLQTTGYPGTAHGEIRITEICLLAVKGVDVEKTRYEPRIQYKFKMCFNPEKKVEEEISQQNGLTLAVLKSETKFNKDVCNAITSFVKCLKKPVCMIAHNAFKFHFPLLKYHMDRMKVAMPDDLLCTDSIYCYYDILKRELYVKPRENTEENCEEECAKSKSDPVEIERDMRDRKYENLVQSVFYEVAPKELYNLSHVYKSVTSGDLKQYDAETNCRMMLKIAIDYKHDFMEWVKRQHCPFSEVPIIPM</sequence>